<dbReference type="AlphaFoldDB" id="A0A0V1G4V8"/>
<dbReference type="Proteomes" id="UP000054995">
    <property type="component" value="Unassembled WGS sequence"/>
</dbReference>
<evidence type="ECO:0000313" key="2">
    <source>
        <dbReference type="Proteomes" id="UP000054995"/>
    </source>
</evidence>
<name>A0A0V1G4V8_TRIPS</name>
<proteinExistence type="predicted"/>
<keyword evidence="2" id="KW-1185">Reference proteome</keyword>
<protein>
    <submittedName>
        <fullName evidence="1">Uncharacterized protein</fullName>
    </submittedName>
</protein>
<accession>A0A0V1G4V8</accession>
<dbReference type="EMBL" id="JYDT01000003">
    <property type="protein sequence ID" value="KRY93312.1"/>
    <property type="molecule type" value="Genomic_DNA"/>
</dbReference>
<evidence type="ECO:0000313" key="1">
    <source>
        <dbReference type="EMBL" id="KRY93312.1"/>
    </source>
</evidence>
<organism evidence="1 2">
    <name type="scientific">Trichinella pseudospiralis</name>
    <name type="common">Parasitic roundworm</name>
    <dbReference type="NCBI Taxonomy" id="6337"/>
    <lineage>
        <taxon>Eukaryota</taxon>
        <taxon>Metazoa</taxon>
        <taxon>Ecdysozoa</taxon>
        <taxon>Nematoda</taxon>
        <taxon>Enoplea</taxon>
        <taxon>Dorylaimia</taxon>
        <taxon>Trichinellida</taxon>
        <taxon>Trichinellidae</taxon>
        <taxon>Trichinella</taxon>
    </lineage>
</organism>
<sequence>MHNLIHKNFKILLLQNILNVKYNIAVLLYLITKFSTVCPEPRGFYPDQFSCPVASVLFIDQTSMNEDTNS</sequence>
<gene>
    <name evidence="1" type="ORF">T4D_10622</name>
</gene>
<comment type="caution">
    <text evidence="1">The sequence shown here is derived from an EMBL/GenBank/DDBJ whole genome shotgun (WGS) entry which is preliminary data.</text>
</comment>
<reference evidence="1 2" key="1">
    <citation type="submission" date="2015-01" db="EMBL/GenBank/DDBJ databases">
        <title>Evolution of Trichinella species and genotypes.</title>
        <authorList>
            <person name="Korhonen P.K."/>
            <person name="Edoardo P."/>
            <person name="Giuseppe L.R."/>
            <person name="Gasser R.B."/>
        </authorList>
    </citation>
    <scope>NUCLEOTIDE SEQUENCE [LARGE SCALE GENOMIC DNA]</scope>
    <source>
        <strain evidence="1">ISS470</strain>
    </source>
</reference>